<dbReference type="Pfam" id="PF00440">
    <property type="entry name" value="TetR_N"/>
    <property type="match status" value="1"/>
</dbReference>
<evidence type="ECO:0000313" key="4">
    <source>
        <dbReference type="EMBL" id="BAK15139.1"/>
    </source>
</evidence>
<dbReference type="RefSeq" id="WP_014822752.1">
    <property type="nucleotide sequence ID" value="NC_018065.1"/>
</dbReference>
<dbReference type="SUPFAM" id="SSF46689">
    <property type="entry name" value="Homeodomain-like"/>
    <property type="match status" value="1"/>
</dbReference>
<evidence type="ECO:0000256" key="2">
    <source>
        <dbReference type="PROSITE-ProRule" id="PRU00335"/>
    </source>
</evidence>
<dbReference type="SUPFAM" id="SSF48498">
    <property type="entry name" value="Tetracyclin repressor-like, C-terminal domain"/>
    <property type="match status" value="1"/>
</dbReference>
<dbReference type="PROSITE" id="PS50977">
    <property type="entry name" value="HTH_TETR_2"/>
    <property type="match status" value="1"/>
</dbReference>
<evidence type="ECO:0000256" key="1">
    <source>
        <dbReference type="ARBA" id="ARBA00023125"/>
    </source>
</evidence>
<gene>
    <name evidence="4" type="ordered locus">SSIL_0716</name>
</gene>
<feature type="DNA-binding region" description="H-T-H motif" evidence="2">
    <location>
        <begin position="24"/>
        <end position="43"/>
    </location>
</feature>
<reference evidence="5" key="1">
    <citation type="submission" date="2011-04" db="EMBL/GenBank/DDBJ databases">
        <title>Genome sequence of Solibacillus silvestris StLB046.</title>
        <authorList>
            <person name="Morohoshi T."/>
            <person name="Someya N."/>
            <person name="Ikeda T."/>
        </authorList>
    </citation>
    <scope>NUCLEOTIDE SEQUENCE [LARGE SCALE GENOMIC DNA]</scope>
    <source>
        <strain evidence="5">StLB046</strain>
    </source>
</reference>
<accession>F2F029</accession>
<keyword evidence="1 2" id="KW-0238">DNA-binding</keyword>
<protein>
    <submittedName>
        <fullName evidence="4">Transcriptional regulator</fullName>
    </submittedName>
</protein>
<dbReference type="InterPro" id="IPR023772">
    <property type="entry name" value="DNA-bd_HTH_TetR-type_CS"/>
</dbReference>
<dbReference type="InterPro" id="IPR036271">
    <property type="entry name" value="Tet_transcr_reg_TetR-rel_C_sf"/>
</dbReference>
<reference evidence="4 5" key="2">
    <citation type="journal article" date="2012" name="J. Biosci. Bioeng.">
        <title>Complete genome sequence and characterization of the N-acylhomoserine lactone-degrading gene of the potato leaf-associated Solibacillus silvestris.</title>
        <authorList>
            <person name="Morohoshi T."/>
            <person name="Tominaga Y."/>
            <person name="Someya N."/>
            <person name="Ikeda T."/>
        </authorList>
    </citation>
    <scope>NUCLEOTIDE SEQUENCE [LARGE SCALE GENOMIC DNA]</scope>
    <source>
        <strain evidence="4 5">StLB046</strain>
    </source>
</reference>
<dbReference type="AlphaFoldDB" id="F2F029"/>
<dbReference type="PATRIC" id="fig|1002809.3.peg.722"/>
<dbReference type="PROSITE" id="PS01081">
    <property type="entry name" value="HTH_TETR_1"/>
    <property type="match status" value="1"/>
</dbReference>
<organism evidence="4 5">
    <name type="scientific">Solibacillus silvestris (strain StLB046)</name>
    <name type="common">Bacillus silvestris</name>
    <dbReference type="NCBI Taxonomy" id="1002809"/>
    <lineage>
        <taxon>Bacteria</taxon>
        <taxon>Bacillati</taxon>
        <taxon>Bacillota</taxon>
        <taxon>Bacilli</taxon>
        <taxon>Bacillales</taxon>
        <taxon>Caryophanaceae</taxon>
        <taxon>Solibacillus</taxon>
    </lineage>
</organism>
<proteinExistence type="predicted"/>
<dbReference type="InterPro" id="IPR009057">
    <property type="entry name" value="Homeodomain-like_sf"/>
</dbReference>
<dbReference type="KEGG" id="siv:SSIL_0716"/>
<keyword evidence="5" id="KW-1185">Reference proteome</keyword>
<dbReference type="InterPro" id="IPR050109">
    <property type="entry name" value="HTH-type_TetR-like_transc_reg"/>
</dbReference>
<evidence type="ECO:0000259" key="3">
    <source>
        <dbReference type="PROSITE" id="PS50977"/>
    </source>
</evidence>
<dbReference type="PRINTS" id="PR00455">
    <property type="entry name" value="HTHTETR"/>
</dbReference>
<evidence type="ECO:0000313" key="5">
    <source>
        <dbReference type="Proteomes" id="UP000006691"/>
    </source>
</evidence>
<dbReference type="Proteomes" id="UP000006691">
    <property type="component" value="Chromosome"/>
</dbReference>
<dbReference type="PANTHER" id="PTHR30328">
    <property type="entry name" value="TRANSCRIPTIONAL REPRESSOR"/>
    <property type="match status" value="1"/>
</dbReference>
<dbReference type="Gene3D" id="1.10.357.10">
    <property type="entry name" value="Tetracycline Repressor, domain 2"/>
    <property type="match status" value="1"/>
</dbReference>
<dbReference type="InterPro" id="IPR001647">
    <property type="entry name" value="HTH_TetR"/>
</dbReference>
<feature type="domain" description="HTH tetR-type" evidence="3">
    <location>
        <begin position="1"/>
        <end position="61"/>
    </location>
</feature>
<dbReference type="eggNOG" id="COG1309">
    <property type="taxonomic scope" value="Bacteria"/>
</dbReference>
<dbReference type="Gene3D" id="1.10.10.60">
    <property type="entry name" value="Homeodomain-like"/>
    <property type="match status" value="1"/>
</dbReference>
<dbReference type="GO" id="GO:0003677">
    <property type="term" value="F:DNA binding"/>
    <property type="evidence" value="ECO:0007669"/>
    <property type="project" value="UniProtKB-UniRule"/>
</dbReference>
<dbReference type="GO" id="GO:0006355">
    <property type="term" value="P:regulation of DNA-templated transcription"/>
    <property type="evidence" value="ECO:0007669"/>
    <property type="project" value="UniProtKB-ARBA"/>
</dbReference>
<dbReference type="HOGENOM" id="CLU_069356_12_2_9"/>
<dbReference type="EMBL" id="AP012157">
    <property type="protein sequence ID" value="BAK15139.1"/>
    <property type="molecule type" value="Genomic_DNA"/>
</dbReference>
<name>F2F029_SOLSS</name>
<dbReference type="PANTHER" id="PTHR30328:SF54">
    <property type="entry name" value="HTH-TYPE TRANSCRIPTIONAL REPRESSOR SCO4008"/>
    <property type="match status" value="1"/>
</dbReference>
<dbReference type="STRING" id="1002809.SSIL_0716"/>
<sequence>MDRRHEILIAATKSFTLFGYKATTIEQVAKIANVGKGTIYTFFKNKEELFQEVVFHLIGEMKRETDQLIDVNASFMQNAHTALMKMLQFRERHLLFAKLIDEERALGTPEVQQMLLKIESEIISYVSMRIRNGIAKDEVIECNPEHVAFLLFKSYLAFIVDWQLTHNEPLNEQEILTLFSETIFRGLAKKK</sequence>